<sequence length="396" mass="41265">PFWLKPALVPGWAGTRRASPSRRRERLCPAPRVAAPAMAASGGGTKGMDLRSDGAGLVIAMAVQGAAQGAAAGGASRQAIAAAVAAALRTAWALLADGGSEEDAELAMRWQAMEPAMRQQLRGVQACGAARARRNVGAHVVLGKGVEALREALVRPQRAQRGGRCGPRVPAQPDLAEAGGGGSTPPSPPMVPNAAVATEVGGNPFDDHADDTMLEGSVGDGAELDVDVCKGTDQVVDSSEARVGASEQEHQSPFEEDTVLGEVPPFPQLSAAVGEEAVGGPLESIVGAELKGQESEEATNDDDFVLPSILAKMEESMEAQRRSQASLVEDLAKLRALRAQELSVALRNGVAGAVDEAKVRLRAAVDRLRLAEAAFDNKMATFQRQCEVLQRASQRR</sequence>
<evidence type="ECO:0000313" key="3">
    <source>
        <dbReference type="Proteomes" id="UP001189429"/>
    </source>
</evidence>
<organism evidence="2 3">
    <name type="scientific">Prorocentrum cordatum</name>
    <dbReference type="NCBI Taxonomy" id="2364126"/>
    <lineage>
        <taxon>Eukaryota</taxon>
        <taxon>Sar</taxon>
        <taxon>Alveolata</taxon>
        <taxon>Dinophyceae</taxon>
        <taxon>Prorocentrales</taxon>
        <taxon>Prorocentraceae</taxon>
        <taxon>Prorocentrum</taxon>
    </lineage>
</organism>
<accession>A0ABN9SSU5</accession>
<name>A0ABN9SSU5_9DINO</name>
<evidence type="ECO:0000313" key="2">
    <source>
        <dbReference type="EMBL" id="CAK0834961.1"/>
    </source>
</evidence>
<keyword evidence="3" id="KW-1185">Reference proteome</keyword>
<gene>
    <name evidence="2" type="ORF">PCOR1329_LOCUS32196</name>
</gene>
<feature type="region of interest" description="Disordered" evidence="1">
    <location>
        <begin position="157"/>
        <end position="203"/>
    </location>
</feature>
<reference evidence="2" key="1">
    <citation type="submission" date="2023-10" db="EMBL/GenBank/DDBJ databases">
        <authorList>
            <person name="Chen Y."/>
            <person name="Shah S."/>
            <person name="Dougan E. K."/>
            <person name="Thang M."/>
            <person name="Chan C."/>
        </authorList>
    </citation>
    <scope>NUCLEOTIDE SEQUENCE [LARGE SCALE GENOMIC DNA]</scope>
</reference>
<feature type="non-terminal residue" evidence="2">
    <location>
        <position position="1"/>
    </location>
</feature>
<feature type="region of interest" description="Disordered" evidence="1">
    <location>
        <begin position="237"/>
        <end position="259"/>
    </location>
</feature>
<comment type="caution">
    <text evidence="2">The sequence shown here is derived from an EMBL/GenBank/DDBJ whole genome shotgun (WGS) entry which is preliminary data.</text>
</comment>
<evidence type="ECO:0000256" key="1">
    <source>
        <dbReference type="SAM" id="MobiDB-lite"/>
    </source>
</evidence>
<dbReference type="Proteomes" id="UP001189429">
    <property type="component" value="Unassembled WGS sequence"/>
</dbReference>
<protein>
    <submittedName>
        <fullName evidence="2">Uncharacterized protein</fullName>
    </submittedName>
</protein>
<proteinExistence type="predicted"/>
<dbReference type="EMBL" id="CAUYUJ010012963">
    <property type="protein sequence ID" value="CAK0834961.1"/>
    <property type="molecule type" value="Genomic_DNA"/>
</dbReference>